<gene>
    <name evidence="7" type="ORF">PTTT1_LOCUS36534</name>
</gene>
<comment type="catalytic activity">
    <reaction evidence="5">
        <text>guanosine(9) in tRNA + S-adenosyl-L-methionine = N(1)-methylguanosine(9) in tRNA + S-adenosyl-L-homocysteine + H(+)</text>
        <dbReference type="Rhea" id="RHEA:43156"/>
        <dbReference type="Rhea" id="RHEA-COMP:10367"/>
        <dbReference type="Rhea" id="RHEA-COMP:10368"/>
        <dbReference type="ChEBI" id="CHEBI:15378"/>
        <dbReference type="ChEBI" id="CHEBI:57856"/>
        <dbReference type="ChEBI" id="CHEBI:59789"/>
        <dbReference type="ChEBI" id="CHEBI:73542"/>
        <dbReference type="ChEBI" id="CHEBI:74269"/>
        <dbReference type="EC" id="2.1.1.221"/>
    </reaction>
</comment>
<name>A0A8J9X7B5_PHATR</name>
<dbReference type="PANTHER" id="PTHR13563">
    <property type="entry name" value="TRNA (GUANINE-9-) METHYLTRANSFERASE"/>
    <property type="match status" value="1"/>
</dbReference>
<accession>A0A8J9X7B5</accession>
<dbReference type="Proteomes" id="UP000836788">
    <property type="component" value="Chromosome 3"/>
</dbReference>
<evidence type="ECO:0000256" key="3">
    <source>
        <dbReference type="ARBA" id="ARBA00022679"/>
    </source>
</evidence>
<dbReference type="Gene3D" id="3.40.1280.30">
    <property type="match status" value="1"/>
</dbReference>
<dbReference type="InterPro" id="IPR028564">
    <property type="entry name" value="MT_TRM10-typ"/>
</dbReference>
<dbReference type="GO" id="GO:0000049">
    <property type="term" value="F:tRNA binding"/>
    <property type="evidence" value="ECO:0007669"/>
    <property type="project" value="TreeGrafter"/>
</dbReference>
<dbReference type="CDD" id="cd18089">
    <property type="entry name" value="SPOUT_Trm10-like"/>
    <property type="match status" value="1"/>
</dbReference>
<evidence type="ECO:0000259" key="6">
    <source>
        <dbReference type="PROSITE" id="PS51675"/>
    </source>
</evidence>
<dbReference type="EC" id="2.1.1.221" evidence="1"/>
<sequence length="199" mass="22730">RVCLDCSFEKDMTGKEIGSLSLQLRYCYGINKSSPHPCLLSATGVGGETLTHLQKVSGFDEWSNRAFSCTERSLEDYYRDNISQIVYLTSDSQNVLEDLDNEKIYIIGGIVDRNRLRRAAIDRAERLGVATARLPLDKHLKEMASTRVLTCNHVFEILIKFREHGKSWKKALHDVLPQRKEAKLMDGEDREAIEVKEIK</sequence>
<evidence type="ECO:0000256" key="4">
    <source>
        <dbReference type="ARBA" id="ARBA00022691"/>
    </source>
</evidence>
<dbReference type="GO" id="GO:0052905">
    <property type="term" value="F:tRNA (guanosine(9)-N1)-methyltransferase activity"/>
    <property type="evidence" value="ECO:0007669"/>
    <property type="project" value="UniProtKB-EC"/>
</dbReference>
<dbReference type="InterPro" id="IPR038459">
    <property type="entry name" value="MT_TRM10-typ_sf"/>
</dbReference>
<dbReference type="AlphaFoldDB" id="A0A8J9X7B5"/>
<organism evidence="7">
    <name type="scientific">Phaeodactylum tricornutum</name>
    <name type="common">Diatom</name>
    <dbReference type="NCBI Taxonomy" id="2850"/>
    <lineage>
        <taxon>Eukaryota</taxon>
        <taxon>Sar</taxon>
        <taxon>Stramenopiles</taxon>
        <taxon>Ochrophyta</taxon>
        <taxon>Bacillariophyta</taxon>
        <taxon>Bacillariophyceae</taxon>
        <taxon>Bacillariophycidae</taxon>
        <taxon>Naviculales</taxon>
        <taxon>Phaeodactylaceae</taxon>
        <taxon>Phaeodactylum</taxon>
    </lineage>
</organism>
<evidence type="ECO:0000313" key="7">
    <source>
        <dbReference type="EMBL" id="CAG9287774.1"/>
    </source>
</evidence>
<reference evidence="7" key="1">
    <citation type="submission" date="2022-02" db="EMBL/GenBank/DDBJ databases">
        <authorList>
            <person name="Giguere J D."/>
        </authorList>
    </citation>
    <scope>NUCLEOTIDE SEQUENCE</scope>
    <source>
        <strain evidence="7">CCAP 1055/1</strain>
    </source>
</reference>
<proteinExistence type="predicted"/>
<evidence type="ECO:0000256" key="5">
    <source>
        <dbReference type="ARBA" id="ARBA00048434"/>
    </source>
</evidence>
<dbReference type="PROSITE" id="PS51675">
    <property type="entry name" value="SAM_MT_TRM10"/>
    <property type="match status" value="1"/>
</dbReference>
<protein>
    <recommendedName>
        <fullName evidence="1">tRNA (guanine(9)-N(1))-methyltransferase</fullName>
        <ecNumber evidence="1">2.1.1.221</ecNumber>
    </recommendedName>
</protein>
<dbReference type="InterPro" id="IPR007356">
    <property type="entry name" value="tRNA_m1G_MeTrfase_euk"/>
</dbReference>
<evidence type="ECO:0000256" key="2">
    <source>
        <dbReference type="ARBA" id="ARBA00022603"/>
    </source>
</evidence>
<keyword evidence="3" id="KW-0808">Transferase</keyword>
<feature type="non-terminal residue" evidence="7">
    <location>
        <position position="1"/>
    </location>
</feature>
<dbReference type="PANTHER" id="PTHR13563:SF13">
    <property type="entry name" value="TRNA METHYLTRANSFERASE 10 HOMOLOG A"/>
    <property type="match status" value="1"/>
</dbReference>
<evidence type="ECO:0000256" key="1">
    <source>
        <dbReference type="ARBA" id="ARBA00012797"/>
    </source>
</evidence>
<keyword evidence="2" id="KW-0489">Methyltransferase</keyword>
<dbReference type="GO" id="GO:0005634">
    <property type="term" value="C:nucleus"/>
    <property type="evidence" value="ECO:0007669"/>
    <property type="project" value="TreeGrafter"/>
</dbReference>
<dbReference type="GO" id="GO:0002939">
    <property type="term" value="P:tRNA N1-guanine methylation"/>
    <property type="evidence" value="ECO:0007669"/>
    <property type="project" value="TreeGrafter"/>
</dbReference>
<keyword evidence="4" id="KW-0949">S-adenosyl-L-methionine</keyword>
<dbReference type="EMBL" id="OU594944">
    <property type="protein sequence ID" value="CAG9287774.1"/>
    <property type="molecule type" value="Genomic_DNA"/>
</dbReference>
<feature type="domain" description="SAM-dependent MTase TRM10-type" evidence="6">
    <location>
        <begin position="1"/>
        <end position="183"/>
    </location>
</feature>